<dbReference type="AlphaFoldDB" id="A0AA92V861"/>
<keyword evidence="1" id="KW-0732">Signal</keyword>
<dbReference type="EMBL" id="QRNN01000006">
    <property type="protein sequence ID" value="RHK49822.1"/>
    <property type="molecule type" value="Genomic_DNA"/>
</dbReference>
<dbReference type="Gene3D" id="2.130.10.10">
    <property type="entry name" value="YVTN repeat-like/Quinoprotein amine dehydrogenase"/>
    <property type="match status" value="1"/>
</dbReference>
<comment type="caution">
    <text evidence="2">The sequence shown here is derived from an EMBL/GenBank/DDBJ whole genome shotgun (WGS) entry which is preliminary data.</text>
</comment>
<dbReference type="InterPro" id="IPR015943">
    <property type="entry name" value="WD40/YVTN_repeat-like_dom_sf"/>
</dbReference>
<feature type="chain" id="PRO_5041708603" description="Hybrid sensor histidine kinase/response regulator" evidence="1">
    <location>
        <begin position="23"/>
        <end position="354"/>
    </location>
</feature>
<dbReference type="SUPFAM" id="SSF63829">
    <property type="entry name" value="Calcium-dependent phosphotriesterase"/>
    <property type="match status" value="1"/>
</dbReference>
<dbReference type="Pfam" id="PF07494">
    <property type="entry name" value="Reg_prop"/>
    <property type="match status" value="2"/>
</dbReference>
<evidence type="ECO:0008006" key="4">
    <source>
        <dbReference type="Google" id="ProtNLM"/>
    </source>
</evidence>
<reference evidence="2 3" key="1">
    <citation type="submission" date="2018-08" db="EMBL/GenBank/DDBJ databases">
        <title>A genome reference for cultivated species of the human gut microbiota.</title>
        <authorList>
            <person name="Zou Y."/>
            <person name="Xue W."/>
            <person name="Luo G."/>
        </authorList>
    </citation>
    <scope>NUCLEOTIDE SEQUENCE [LARGE SCALE GENOMIC DNA]</scope>
    <source>
        <strain evidence="2 3">AF43-2</strain>
    </source>
</reference>
<evidence type="ECO:0000256" key="1">
    <source>
        <dbReference type="SAM" id="SignalP"/>
    </source>
</evidence>
<organism evidence="2 3">
    <name type="scientific">Segatella copri</name>
    <dbReference type="NCBI Taxonomy" id="165179"/>
    <lineage>
        <taxon>Bacteria</taxon>
        <taxon>Pseudomonadati</taxon>
        <taxon>Bacteroidota</taxon>
        <taxon>Bacteroidia</taxon>
        <taxon>Bacteroidales</taxon>
        <taxon>Prevotellaceae</taxon>
        <taxon>Segatella</taxon>
    </lineage>
</organism>
<accession>A0AA92V861</accession>
<protein>
    <recommendedName>
        <fullName evidence="4">Hybrid sensor histidine kinase/response regulator</fullName>
    </recommendedName>
</protein>
<dbReference type="InterPro" id="IPR011110">
    <property type="entry name" value="Reg_prop"/>
</dbReference>
<name>A0AA92V861_9BACT</name>
<proteinExistence type="predicted"/>
<gene>
    <name evidence="2" type="ORF">DW064_02680</name>
</gene>
<feature type="signal peptide" evidence="1">
    <location>
        <begin position="1"/>
        <end position="22"/>
    </location>
</feature>
<sequence>MKRFLLFGVLCLVQMLTSFSHANSGRLYTSNDMSSSLIRCIIQDKYGFIWVGTNYGLNRFDGYKFSTYLCNPADITTIQDNEIVKLYPYSKEFLFVATNRGLYKYSYLTNSFQHIVLEKKDEKIRVSSLIEDGKHNLLIGTAGYGAYRLDMTTGKVTRLSRKSANSVDNFFAMLFFDAEGYLWQANHTKVLRKYKYNGKSIKLVSVYEPKDLFGIRKLYATDKKGFFVAHTGGIMRYDYASHSFSRYDFDFSAHQGAGYISAVTLDKYGNLWLGTSGDGTFKIPHGSRKAYRVELNNQSFIFDNAHISDLLIDRDGNQWYGCYMKGLFLLNNDKNVFHPVSLDELGGVWKPFRL</sequence>
<evidence type="ECO:0000313" key="3">
    <source>
        <dbReference type="Proteomes" id="UP000284562"/>
    </source>
</evidence>
<evidence type="ECO:0000313" key="2">
    <source>
        <dbReference type="EMBL" id="RHK49822.1"/>
    </source>
</evidence>
<dbReference type="Proteomes" id="UP000284562">
    <property type="component" value="Unassembled WGS sequence"/>
</dbReference>